<gene>
    <name evidence="8" type="ORF">THSYN_21380</name>
</gene>
<dbReference type="PANTHER" id="PTHR30250">
    <property type="entry name" value="PST FAMILY PREDICTED COLANIC ACID TRANSPORTER"/>
    <property type="match status" value="1"/>
</dbReference>
<comment type="subcellular location">
    <subcellularLocation>
        <location evidence="1">Cell membrane</location>
        <topology evidence="1">Multi-pass membrane protein</topology>
    </subcellularLocation>
</comment>
<evidence type="ECO:0000256" key="2">
    <source>
        <dbReference type="ARBA" id="ARBA00007430"/>
    </source>
</evidence>
<evidence type="ECO:0000313" key="9">
    <source>
        <dbReference type="Proteomes" id="UP000232638"/>
    </source>
</evidence>
<proteinExistence type="inferred from homology"/>
<keyword evidence="3" id="KW-1003">Cell membrane</keyword>
<comment type="similarity">
    <text evidence="2">Belongs to the polysaccharide synthase family.</text>
</comment>
<dbReference type="PANTHER" id="PTHR30250:SF10">
    <property type="entry name" value="LIPOPOLYSACCHARIDE BIOSYNTHESIS PROTEIN WZXC"/>
    <property type="match status" value="1"/>
</dbReference>
<keyword evidence="5 7" id="KW-1133">Transmembrane helix</keyword>
<evidence type="ECO:0000256" key="5">
    <source>
        <dbReference type="ARBA" id="ARBA00022989"/>
    </source>
</evidence>
<keyword evidence="4 7" id="KW-0812">Transmembrane</keyword>
<feature type="transmembrane region" description="Helical" evidence="7">
    <location>
        <begin position="96"/>
        <end position="118"/>
    </location>
</feature>
<evidence type="ECO:0000256" key="4">
    <source>
        <dbReference type="ARBA" id="ARBA00022692"/>
    </source>
</evidence>
<dbReference type="Pfam" id="PF13440">
    <property type="entry name" value="Polysacc_synt_3"/>
    <property type="match status" value="1"/>
</dbReference>
<feature type="transmembrane region" description="Helical" evidence="7">
    <location>
        <begin position="429"/>
        <end position="449"/>
    </location>
</feature>
<dbReference type="KEGG" id="tsy:THSYN_21380"/>
<accession>A0A2K8UCB4</accession>
<evidence type="ECO:0000256" key="7">
    <source>
        <dbReference type="SAM" id="Phobius"/>
    </source>
</evidence>
<feature type="transmembrane region" description="Helical" evidence="7">
    <location>
        <begin position="57"/>
        <end position="75"/>
    </location>
</feature>
<evidence type="ECO:0000256" key="3">
    <source>
        <dbReference type="ARBA" id="ARBA00022475"/>
    </source>
</evidence>
<dbReference type="AlphaFoldDB" id="A0A2K8UCB4"/>
<dbReference type="EMBL" id="CP020370">
    <property type="protein sequence ID" value="AUB83242.1"/>
    <property type="molecule type" value="Genomic_DNA"/>
</dbReference>
<feature type="transmembrane region" description="Helical" evidence="7">
    <location>
        <begin position="378"/>
        <end position="405"/>
    </location>
</feature>
<sequence>MPPCLCERIRDLAGGPVSLGAGLRTNTLWVLTGDLGVQLVSLGFGVVLARLLVPADFGLLVTVQILTGALGFLAANGTSEALVRAKVLGPRDVRTLFALLLVSCTAICAALNLIAPAFAAWFGDPRLEPLLRLSSLGFLLRPFMAVPTALLHRAMRFREFSVLMFAGGLSAGLASTLLAFLGLGAASLALGGLVGALVRTLLSARRAGWVPALGFDPAAARTLGVYGFKLSVNDIIQYARAQTANTLISRHLGAGPVGLYNKGDSLAEMPNDLLSGAAYQTLFRALASLQDDREQCAAVFLSALTLVSFYAMPLYVGLLWVAEPLIVVLYGEPWAAAALPLQVLALAGPLRVIANLSRAVAASHNQLGREIRIQLETLALLVCGTAIGLHWGLVGVAVCALPGFIHNAARLAGLANRTLGLGWGRLGRALWPILRLNGIMALVLAATDLALTTAGLAGSRVLYLAAMVGAGGALYGAVLLLLPPLGLQGESRRWRTLTQPRFLRSIIGRK</sequence>
<evidence type="ECO:0000313" key="8">
    <source>
        <dbReference type="EMBL" id="AUB83242.1"/>
    </source>
</evidence>
<organism evidence="8 9">
    <name type="scientific">Candidatus Thiodictyon syntrophicum</name>
    <dbReference type="NCBI Taxonomy" id="1166950"/>
    <lineage>
        <taxon>Bacteria</taxon>
        <taxon>Pseudomonadati</taxon>
        <taxon>Pseudomonadota</taxon>
        <taxon>Gammaproteobacteria</taxon>
        <taxon>Chromatiales</taxon>
        <taxon>Chromatiaceae</taxon>
        <taxon>Thiodictyon</taxon>
    </lineage>
</organism>
<feature type="transmembrane region" description="Helical" evidence="7">
    <location>
        <begin position="28"/>
        <end position="51"/>
    </location>
</feature>
<evidence type="ECO:0008006" key="10">
    <source>
        <dbReference type="Google" id="ProtNLM"/>
    </source>
</evidence>
<reference evidence="8 9" key="1">
    <citation type="submission" date="2017-03" db="EMBL/GenBank/DDBJ databases">
        <title>Complete genome sequence of Candidatus 'Thiodictyon syntrophicum' sp. nov. strain Cad16T, a photolithoautotroph purple sulfur bacterium isolated from an alpine meromictic lake.</title>
        <authorList>
            <person name="Luedin S.M."/>
            <person name="Pothier J.F."/>
            <person name="Danza F."/>
            <person name="Storelli N."/>
            <person name="Wittwer M."/>
            <person name="Tonolla M."/>
        </authorList>
    </citation>
    <scope>NUCLEOTIDE SEQUENCE [LARGE SCALE GENOMIC DNA]</scope>
    <source>
        <strain evidence="8 9">Cad16T</strain>
    </source>
</reference>
<evidence type="ECO:0000256" key="1">
    <source>
        <dbReference type="ARBA" id="ARBA00004651"/>
    </source>
</evidence>
<evidence type="ECO:0000256" key="6">
    <source>
        <dbReference type="ARBA" id="ARBA00023136"/>
    </source>
</evidence>
<keyword evidence="6 7" id="KW-0472">Membrane</keyword>
<feature type="transmembrane region" description="Helical" evidence="7">
    <location>
        <begin position="186"/>
        <end position="202"/>
    </location>
</feature>
<name>A0A2K8UCB4_9GAMM</name>
<dbReference type="InterPro" id="IPR050833">
    <property type="entry name" value="Poly_Biosynth_Transport"/>
</dbReference>
<dbReference type="Proteomes" id="UP000232638">
    <property type="component" value="Chromosome"/>
</dbReference>
<dbReference type="GO" id="GO:0005886">
    <property type="term" value="C:plasma membrane"/>
    <property type="evidence" value="ECO:0007669"/>
    <property type="project" value="UniProtKB-SubCell"/>
</dbReference>
<protein>
    <recommendedName>
        <fullName evidence="10">Polysaccharide biosynthesis protein C-terminal domain-containing protein</fullName>
    </recommendedName>
</protein>
<feature type="transmembrane region" description="Helical" evidence="7">
    <location>
        <begin position="461"/>
        <end position="482"/>
    </location>
</feature>
<dbReference type="CDD" id="cd13127">
    <property type="entry name" value="MATE_tuaB_like"/>
    <property type="match status" value="1"/>
</dbReference>
<feature type="transmembrane region" description="Helical" evidence="7">
    <location>
        <begin position="298"/>
        <end position="322"/>
    </location>
</feature>
<keyword evidence="9" id="KW-1185">Reference proteome</keyword>